<dbReference type="HOGENOM" id="CLU_299467_0_0_1"/>
<feature type="transmembrane region" description="Helical" evidence="1">
    <location>
        <begin position="38"/>
        <end position="63"/>
    </location>
</feature>
<keyword evidence="3" id="KW-1185">Reference proteome</keyword>
<dbReference type="EMBL" id="CT868004">
    <property type="protein sequence ID" value="CAK59650.1"/>
    <property type="molecule type" value="Genomic_DNA"/>
</dbReference>
<dbReference type="AlphaFoldDB" id="A0BM83"/>
<reference evidence="2 3" key="1">
    <citation type="journal article" date="2006" name="Nature">
        <title>Global trends of whole-genome duplications revealed by the ciliate Paramecium tetraurelia.</title>
        <authorList>
            <consortium name="Genoscope"/>
            <person name="Aury J.-M."/>
            <person name="Jaillon O."/>
            <person name="Duret L."/>
            <person name="Noel B."/>
            <person name="Jubin C."/>
            <person name="Porcel B.M."/>
            <person name="Segurens B."/>
            <person name="Daubin V."/>
            <person name="Anthouard V."/>
            <person name="Aiach N."/>
            <person name="Arnaiz O."/>
            <person name="Billaut A."/>
            <person name="Beisson J."/>
            <person name="Blanc I."/>
            <person name="Bouhouche K."/>
            <person name="Camara F."/>
            <person name="Duharcourt S."/>
            <person name="Guigo R."/>
            <person name="Gogendeau D."/>
            <person name="Katinka M."/>
            <person name="Keller A.-M."/>
            <person name="Kissmehl R."/>
            <person name="Klotz C."/>
            <person name="Koll F."/>
            <person name="Le Moue A."/>
            <person name="Lepere C."/>
            <person name="Malinsky S."/>
            <person name="Nowacki M."/>
            <person name="Nowak J.K."/>
            <person name="Plattner H."/>
            <person name="Poulain J."/>
            <person name="Ruiz F."/>
            <person name="Serrano V."/>
            <person name="Zagulski M."/>
            <person name="Dessen P."/>
            <person name="Betermier M."/>
            <person name="Weissenbach J."/>
            <person name="Scarpelli C."/>
            <person name="Schachter V."/>
            <person name="Sperling L."/>
            <person name="Meyer E."/>
            <person name="Cohen J."/>
            <person name="Wincker P."/>
        </authorList>
    </citation>
    <scope>NUCLEOTIDE SEQUENCE [LARGE SCALE GENOMIC DNA]</scope>
    <source>
        <strain evidence="2 3">Stock d4-2</strain>
    </source>
</reference>
<feature type="transmembrane region" description="Helical" evidence="1">
    <location>
        <begin position="382"/>
        <end position="401"/>
    </location>
</feature>
<sequence length="1002" mass="118922">MISIISFELQGIQTFLYILPCTSYIHFNYNHFILSRDIVFIIEIVNLQVLIMMTILIEFANFYQHFEFDNLNLCHYYICLSLQIIFCRVMLIFSERLFIRAILLSQIARCLDNQLLVTKFVLNYNYLGVTFKYLEENCQFIKLVLMVMLAQDLEQNTVKLQLKLLHLTFCWKKISNYELVIFGMQIDELLVILSFHSNSSVVDFYNLLYQQIKPQCLKCILLLDIYKFDVTSAPSAFIQCLNNYENLSYCICIQQQQIQMTSKLFKSKINYLLGQQECNHNFYHLQRPCCFKSQQQLLSVGLCLTFFINLQQYWLISCLLLPLQYLTQQERVLIFLQLQNLDSKNYLLMLFYNCTIRYYMFFNVSVLNCSNELKLKYFLLKYYQSTFIAITKIFLSTLMVIKIISCEVRQLDTAYNGGQILNCKIQQLISVYILIKSKGQCGSFFLTDRKSIRVNTNKIFIKCINLSLSIPAKLLLPIQIDQKTSKTQQILVVLNLLSTTLTYYFTHHFRNGINNPSIQILHMIIKYSSSGAILSTFSTKLYHILKNTFERILIIFMLGKAKYIFNNQNLIDQLIAGTQFENYNIARGKKFTARFYRYPNSTTQSYQQTHSFFKSYASSISYQYKSQKHKRFFLQRLIVSRKSHQYSYLIQDICQATTESGLYQQILNATSDTFTDCYMFTQQYEQHCQDIAKYDSYTVQNQMQKLLHENDQQFSMYIICKIYTSRQVKGNFSERKIIAITDKQTFCQHQRFEPLETKRLFKIINPLSNANFSQHFMCIKCKVQCYRMEFYFQKTNCGSFKKSRQREMKTPRTRNTLFRIINRNLGNAKDLSTLSQYFEELFEHQLLLGVDVQFKQNQSQRTTFVPSNIILIRLQFLHNTIQWLAIFIQQLLASNETRLSIHHRLRITIFYQSHQCNLCVNKRINKLAMLLGLSVQISVPWFLFDNIKQTLKYCLMCQDRVALILRDFFQFRSIGLELVRQILAYFIPFQYEFLRIIFSMTR</sequence>
<evidence type="ECO:0000313" key="3">
    <source>
        <dbReference type="Proteomes" id="UP000000600"/>
    </source>
</evidence>
<dbReference type="KEGG" id="ptm:GSPATT00030284001"/>
<evidence type="ECO:0000256" key="1">
    <source>
        <dbReference type="SAM" id="Phobius"/>
    </source>
</evidence>
<evidence type="ECO:0008006" key="4">
    <source>
        <dbReference type="Google" id="ProtNLM"/>
    </source>
</evidence>
<keyword evidence="1" id="KW-1133">Transmembrane helix</keyword>
<accession>A0BM83</accession>
<dbReference type="RefSeq" id="XP_001427048.1">
    <property type="nucleotide sequence ID" value="XM_001427011.1"/>
</dbReference>
<keyword evidence="1" id="KW-0472">Membrane</keyword>
<organism evidence="2 3">
    <name type="scientific">Paramecium tetraurelia</name>
    <dbReference type="NCBI Taxonomy" id="5888"/>
    <lineage>
        <taxon>Eukaryota</taxon>
        <taxon>Sar</taxon>
        <taxon>Alveolata</taxon>
        <taxon>Ciliophora</taxon>
        <taxon>Intramacronucleata</taxon>
        <taxon>Oligohymenophorea</taxon>
        <taxon>Peniculida</taxon>
        <taxon>Parameciidae</taxon>
        <taxon>Paramecium</taxon>
    </lineage>
</organism>
<name>A0BM83_PARTE</name>
<feature type="transmembrane region" description="Helical" evidence="1">
    <location>
        <begin position="75"/>
        <end position="93"/>
    </location>
</feature>
<protein>
    <recommendedName>
        <fullName evidence="4">Transmembrane protein</fullName>
    </recommendedName>
</protein>
<evidence type="ECO:0000313" key="2">
    <source>
        <dbReference type="EMBL" id="CAK59650.1"/>
    </source>
</evidence>
<dbReference type="InParanoid" id="A0BM83"/>
<feature type="transmembrane region" description="Helical" evidence="1">
    <location>
        <begin position="297"/>
        <end position="326"/>
    </location>
</feature>
<proteinExistence type="predicted"/>
<feature type="transmembrane region" description="Helical" evidence="1">
    <location>
        <begin position="346"/>
        <end position="370"/>
    </location>
</feature>
<gene>
    <name evidence="2" type="ORF">GSPATT00030284001</name>
</gene>
<dbReference type="GeneID" id="5012829"/>
<keyword evidence="1" id="KW-0812">Transmembrane</keyword>
<dbReference type="Proteomes" id="UP000000600">
    <property type="component" value="Unassembled WGS sequence"/>
</dbReference>